<organism evidence="2 3">
    <name type="scientific">Apiospora saccharicola</name>
    <dbReference type="NCBI Taxonomy" id="335842"/>
    <lineage>
        <taxon>Eukaryota</taxon>
        <taxon>Fungi</taxon>
        <taxon>Dikarya</taxon>
        <taxon>Ascomycota</taxon>
        <taxon>Pezizomycotina</taxon>
        <taxon>Sordariomycetes</taxon>
        <taxon>Xylariomycetidae</taxon>
        <taxon>Amphisphaeriales</taxon>
        <taxon>Apiosporaceae</taxon>
        <taxon>Apiospora</taxon>
    </lineage>
</organism>
<evidence type="ECO:0000313" key="3">
    <source>
        <dbReference type="Proteomes" id="UP001446871"/>
    </source>
</evidence>
<proteinExistence type="predicted"/>
<accession>A0ABR1VB40</accession>
<name>A0ABR1VB40_9PEZI</name>
<protein>
    <submittedName>
        <fullName evidence="2">Uncharacterized protein</fullName>
    </submittedName>
</protein>
<keyword evidence="3" id="KW-1185">Reference proteome</keyword>
<feature type="region of interest" description="Disordered" evidence="1">
    <location>
        <begin position="150"/>
        <end position="174"/>
    </location>
</feature>
<evidence type="ECO:0000256" key="1">
    <source>
        <dbReference type="SAM" id="MobiDB-lite"/>
    </source>
</evidence>
<dbReference type="Proteomes" id="UP001446871">
    <property type="component" value="Unassembled WGS sequence"/>
</dbReference>
<sequence length="174" mass="20225">MDKTTFKYEVTLTLTRGEKRERYFLTPLSYNCARTNHQIPPNHRHHDTTSAASTHFKEKGVKLILNRMEGNLPPVSFMSALTEFELFFARKTGHRDFTGDKTRAEKRPSKVVVTERMPPRHDVDWRLLPDIRPAIEKGWENDENKEGYELLGPFRDRHGNHDNDSGDSGDRNGF</sequence>
<gene>
    <name evidence="2" type="ORF">PG996_007523</name>
</gene>
<reference evidence="2 3" key="1">
    <citation type="submission" date="2023-01" db="EMBL/GenBank/DDBJ databases">
        <title>Analysis of 21 Apiospora genomes using comparative genomics revels a genus with tremendous synthesis potential of carbohydrate active enzymes and secondary metabolites.</title>
        <authorList>
            <person name="Sorensen T."/>
        </authorList>
    </citation>
    <scope>NUCLEOTIDE SEQUENCE [LARGE SCALE GENOMIC DNA]</scope>
    <source>
        <strain evidence="2 3">CBS 83171</strain>
    </source>
</reference>
<comment type="caution">
    <text evidence="2">The sequence shown here is derived from an EMBL/GenBank/DDBJ whole genome shotgun (WGS) entry which is preliminary data.</text>
</comment>
<dbReference type="EMBL" id="JAQQWM010000004">
    <property type="protein sequence ID" value="KAK8068411.1"/>
    <property type="molecule type" value="Genomic_DNA"/>
</dbReference>
<evidence type="ECO:0000313" key="2">
    <source>
        <dbReference type="EMBL" id="KAK8068411.1"/>
    </source>
</evidence>